<gene>
    <name evidence="2" type="ORF">AB5J58_47485</name>
</gene>
<reference evidence="2" key="1">
    <citation type="submission" date="2024-07" db="EMBL/GenBank/DDBJ databases">
        <authorList>
            <person name="Yu S.T."/>
        </authorList>
    </citation>
    <scope>NUCLEOTIDE SEQUENCE</scope>
    <source>
        <strain evidence="2">R08</strain>
    </source>
</reference>
<proteinExistence type="predicted"/>
<name>A0AB39MNK2_9ACTN</name>
<evidence type="ECO:0000313" key="2">
    <source>
        <dbReference type="EMBL" id="XDQ07374.1"/>
    </source>
</evidence>
<dbReference type="AlphaFoldDB" id="A0AB39MNK2"/>
<accession>A0AB39MNK2</accession>
<protein>
    <submittedName>
        <fullName evidence="2">Uncharacterized protein</fullName>
    </submittedName>
</protein>
<feature type="region of interest" description="Disordered" evidence="1">
    <location>
        <begin position="59"/>
        <end position="79"/>
    </location>
</feature>
<dbReference type="RefSeq" id="WP_369192159.1">
    <property type="nucleotide sequence ID" value="NZ_CP163431.1"/>
</dbReference>
<dbReference type="EMBL" id="CP163431">
    <property type="protein sequence ID" value="XDQ07374.1"/>
    <property type="molecule type" value="Genomic_DNA"/>
</dbReference>
<evidence type="ECO:0000256" key="1">
    <source>
        <dbReference type="SAM" id="MobiDB-lite"/>
    </source>
</evidence>
<sequence length="100" mass="10899">MHRFATEPDVGMHVDQARHDHAVPGVDDLGLWTGHLRDIGFVTHRHDLSVADRESLRPGLGGVEGVNGRTADNEIGGPNFSKRHVLLSFPASPPRAEPHT</sequence>
<organism evidence="2">
    <name type="scientific">Streptomyces sp. R08</name>
    <dbReference type="NCBI Taxonomy" id="3238624"/>
    <lineage>
        <taxon>Bacteria</taxon>
        <taxon>Bacillati</taxon>
        <taxon>Actinomycetota</taxon>
        <taxon>Actinomycetes</taxon>
        <taxon>Kitasatosporales</taxon>
        <taxon>Streptomycetaceae</taxon>
        <taxon>Streptomyces</taxon>
    </lineage>
</organism>